<dbReference type="InterPro" id="IPR005018">
    <property type="entry name" value="DOMON_domain"/>
</dbReference>
<reference evidence="3 4" key="1">
    <citation type="submission" date="2020-04" db="EMBL/GenBank/DDBJ databases">
        <authorList>
            <person name="Laetsch R D."/>
            <person name="Stevens L."/>
            <person name="Kumar S."/>
            <person name="Blaxter L. M."/>
        </authorList>
    </citation>
    <scope>NUCLEOTIDE SEQUENCE [LARGE SCALE GENOMIC DNA]</scope>
</reference>
<keyword evidence="4" id="KW-1185">Reference proteome</keyword>
<evidence type="ECO:0000259" key="2">
    <source>
        <dbReference type="PROSITE" id="PS50836"/>
    </source>
</evidence>
<gene>
    <name evidence="3" type="ORF">CBOVIS_LOCUS2566</name>
</gene>
<feature type="chain" id="PRO_5035802031" description="DOMON domain-containing protein" evidence="1">
    <location>
        <begin position="20"/>
        <end position="77"/>
    </location>
</feature>
<proteinExistence type="predicted"/>
<dbReference type="Proteomes" id="UP000494206">
    <property type="component" value="Unassembled WGS sequence"/>
</dbReference>
<accession>A0A8S1EI89</accession>
<protein>
    <recommendedName>
        <fullName evidence="2">DOMON domain-containing protein</fullName>
    </recommendedName>
</protein>
<dbReference type="PROSITE" id="PS50836">
    <property type="entry name" value="DOMON"/>
    <property type="match status" value="1"/>
</dbReference>
<dbReference type="EMBL" id="CADEPM010000002">
    <property type="protein sequence ID" value="CAB3399443.1"/>
    <property type="molecule type" value="Genomic_DNA"/>
</dbReference>
<evidence type="ECO:0000313" key="3">
    <source>
        <dbReference type="EMBL" id="CAB3399443.1"/>
    </source>
</evidence>
<sequence length="77" mass="8445">MMRLIPLVTLISIVSVVNATPCTFVTQGQQITYGIRGDTVHFRVVLTGISPSVTGWTAIGFGNSMVKIQQFVSFLHY</sequence>
<evidence type="ECO:0000256" key="1">
    <source>
        <dbReference type="SAM" id="SignalP"/>
    </source>
</evidence>
<organism evidence="3 4">
    <name type="scientific">Caenorhabditis bovis</name>
    <dbReference type="NCBI Taxonomy" id="2654633"/>
    <lineage>
        <taxon>Eukaryota</taxon>
        <taxon>Metazoa</taxon>
        <taxon>Ecdysozoa</taxon>
        <taxon>Nematoda</taxon>
        <taxon>Chromadorea</taxon>
        <taxon>Rhabditida</taxon>
        <taxon>Rhabditina</taxon>
        <taxon>Rhabditomorpha</taxon>
        <taxon>Rhabditoidea</taxon>
        <taxon>Rhabditidae</taxon>
        <taxon>Peloderinae</taxon>
        <taxon>Caenorhabditis</taxon>
    </lineage>
</organism>
<feature type="domain" description="DOMON" evidence="2">
    <location>
        <begin position="27"/>
        <end position="77"/>
    </location>
</feature>
<evidence type="ECO:0000313" key="4">
    <source>
        <dbReference type="Proteomes" id="UP000494206"/>
    </source>
</evidence>
<name>A0A8S1EI89_9PELO</name>
<feature type="signal peptide" evidence="1">
    <location>
        <begin position="1"/>
        <end position="19"/>
    </location>
</feature>
<keyword evidence="1" id="KW-0732">Signal</keyword>
<dbReference type="AlphaFoldDB" id="A0A8S1EI89"/>
<comment type="caution">
    <text evidence="3">The sequence shown here is derived from an EMBL/GenBank/DDBJ whole genome shotgun (WGS) entry which is preliminary data.</text>
</comment>